<organism evidence="1 2">
    <name type="scientific">Nezara viridula</name>
    <name type="common">Southern green stink bug</name>
    <name type="synonym">Cimex viridulus</name>
    <dbReference type="NCBI Taxonomy" id="85310"/>
    <lineage>
        <taxon>Eukaryota</taxon>
        <taxon>Metazoa</taxon>
        <taxon>Ecdysozoa</taxon>
        <taxon>Arthropoda</taxon>
        <taxon>Hexapoda</taxon>
        <taxon>Insecta</taxon>
        <taxon>Pterygota</taxon>
        <taxon>Neoptera</taxon>
        <taxon>Paraneoptera</taxon>
        <taxon>Hemiptera</taxon>
        <taxon>Heteroptera</taxon>
        <taxon>Panheteroptera</taxon>
        <taxon>Pentatomomorpha</taxon>
        <taxon>Pentatomoidea</taxon>
        <taxon>Pentatomidae</taxon>
        <taxon>Pentatominae</taxon>
        <taxon>Nezara</taxon>
    </lineage>
</organism>
<dbReference type="EMBL" id="OV725080">
    <property type="protein sequence ID" value="CAH1399923.1"/>
    <property type="molecule type" value="Genomic_DNA"/>
</dbReference>
<keyword evidence="2" id="KW-1185">Reference proteome</keyword>
<gene>
    <name evidence="1" type="ORF">NEZAVI_LOCUS9267</name>
</gene>
<name>A0A9P0MKQ4_NEZVI</name>
<sequence>MKLQDLILISLVSQYAESSVYEEGLPPIAYDPWFSTLLIRILLATNPQLLAYAVSQRPRPLAYDGLSQTELLYPKRQPKYYPLTDNVANSQPFGAYKYSTIVR</sequence>
<accession>A0A9P0MKQ4</accession>
<reference evidence="1" key="1">
    <citation type="submission" date="2022-01" db="EMBL/GenBank/DDBJ databases">
        <authorList>
            <person name="King R."/>
        </authorList>
    </citation>
    <scope>NUCLEOTIDE SEQUENCE</scope>
</reference>
<proteinExistence type="predicted"/>
<dbReference type="AlphaFoldDB" id="A0A9P0MKQ4"/>
<evidence type="ECO:0000313" key="1">
    <source>
        <dbReference type="EMBL" id="CAH1399923.1"/>
    </source>
</evidence>
<dbReference type="OrthoDB" id="6594627at2759"/>
<dbReference type="Proteomes" id="UP001152798">
    <property type="component" value="Chromosome 4"/>
</dbReference>
<protein>
    <submittedName>
        <fullName evidence="1">Uncharacterized protein</fullName>
    </submittedName>
</protein>
<evidence type="ECO:0000313" key="2">
    <source>
        <dbReference type="Proteomes" id="UP001152798"/>
    </source>
</evidence>